<protein>
    <submittedName>
        <fullName evidence="1">Uncharacterized protein</fullName>
    </submittedName>
</protein>
<evidence type="ECO:0000313" key="2">
    <source>
        <dbReference type="Proteomes" id="UP000304148"/>
    </source>
</evidence>
<sequence length="62" mass="6706">MKILIATSDKSREVLRGADVKKDLTHSLTYGTHIIPLQVNVGMAGLCPPIGTHLIQHQSVDS</sequence>
<dbReference type="Proteomes" id="UP000304148">
    <property type="component" value="Chromosome"/>
</dbReference>
<name>A0A383RCH2_PAEAL</name>
<dbReference type="AlphaFoldDB" id="A0A383RCH2"/>
<accession>A0A383RCH2</accession>
<organism evidence="1 2">
    <name type="scientific">Paenibacillus alvei</name>
    <name type="common">Bacillus alvei</name>
    <dbReference type="NCBI Taxonomy" id="44250"/>
    <lineage>
        <taxon>Bacteria</taxon>
        <taxon>Bacillati</taxon>
        <taxon>Bacillota</taxon>
        <taxon>Bacilli</taxon>
        <taxon>Bacillales</taxon>
        <taxon>Paenibacillaceae</taxon>
        <taxon>Paenibacillus</taxon>
    </lineage>
</organism>
<dbReference type="EMBL" id="LS992241">
    <property type="protein sequence ID" value="SYX83996.1"/>
    <property type="molecule type" value="Genomic_DNA"/>
</dbReference>
<reference evidence="2" key="1">
    <citation type="submission" date="2018-08" db="EMBL/GenBank/DDBJ databases">
        <authorList>
            <person name="Chevrot R."/>
        </authorList>
    </citation>
    <scope>NUCLEOTIDE SEQUENCE [LARGE SCALE GENOMIC DNA]</scope>
</reference>
<evidence type="ECO:0000313" key="1">
    <source>
        <dbReference type="EMBL" id="SYX83996.1"/>
    </source>
</evidence>
<gene>
    <name evidence="1" type="ORF">PBLR_12418</name>
</gene>
<proteinExistence type="predicted"/>